<evidence type="ECO:0000313" key="2">
    <source>
        <dbReference type="EMBL" id="MBK0400811.1"/>
    </source>
</evidence>
<keyword evidence="3" id="KW-1185">Reference proteome</keyword>
<name>A0A8J7M8W5_9RHOB</name>
<feature type="signal peptide" evidence="1">
    <location>
        <begin position="1"/>
        <end position="19"/>
    </location>
</feature>
<organism evidence="2 3">
    <name type="scientific">Thermohalobaculum xanthum</name>
    <dbReference type="NCBI Taxonomy" id="2753746"/>
    <lineage>
        <taxon>Bacteria</taxon>
        <taxon>Pseudomonadati</taxon>
        <taxon>Pseudomonadota</taxon>
        <taxon>Alphaproteobacteria</taxon>
        <taxon>Rhodobacterales</taxon>
        <taxon>Paracoccaceae</taxon>
        <taxon>Thermohalobaculum</taxon>
    </lineage>
</organism>
<keyword evidence="1" id="KW-0732">Signal</keyword>
<dbReference type="EMBL" id="JAEHHL010000010">
    <property type="protein sequence ID" value="MBK0400811.1"/>
    <property type="molecule type" value="Genomic_DNA"/>
</dbReference>
<feature type="chain" id="PRO_5035268816" evidence="1">
    <location>
        <begin position="20"/>
        <end position="82"/>
    </location>
</feature>
<reference evidence="2" key="1">
    <citation type="submission" date="2020-12" db="EMBL/GenBank/DDBJ databases">
        <title>Bacterial taxonomy.</title>
        <authorList>
            <person name="Pan X."/>
        </authorList>
    </citation>
    <scope>NUCLEOTIDE SEQUENCE</scope>
    <source>
        <strain evidence="2">M0105</strain>
    </source>
</reference>
<dbReference type="Proteomes" id="UP000655420">
    <property type="component" value="Unassembled WGS sequence"/>
</dbReference>
<protein>
    <submittedName>
        <fullName evidence="2">Uncharacterized protein</fullName>
    </submittedName>
</protein>
<proteinExistence type="predicted"/>
<dbReference type="PROSITE" id="PS51257">
    <property type="entry name" value="PROKAR_LIPOPROTEIN"/>
    <property type="match status" value="1"/>
</dbReference>
<dbReference type="RefSeq" id="WP_200612353.1">
    <property type="nucleotide sequence ID" value="NZ_JAEHHL010000010.1"/>
</dbReference>
<evidence type="ECO:0000313" key="3">
    <source>
        <dbReference type="Proteomes" id="UP000655420"/>
    </source>
</evidence>
<evidence type="ECO:0000256" key="1">
    <source>
        <dbReference type="SAM" id="SignalP"/>
    </source>
</evidence>
<dbReference type="AlphaFoldDB" id="A0A8J7M8W5"/>
<sequence>MPHRSLVALTLLSLATALAGCEIDQDLPFGGSFTMSPTQPMPGGNYDASGGAACVGINERGQRTLLARSRCAGDDDGAIRAP</sequence>
<comment type="caution">
    <text evidence="2">The sequence shown here is derived from an EMBL/GenBank/DDBJ whole genome shotgun (WGS) entry which is preliminary data.</text>
</comment>
<accession>A0A8J7M8W5</accession>
<gene>
    <name evidence="2" type="ORF">H0I76_16545</name>
</gene>